<protein>
    <submittedName>
        <fullName evidence="1">Alpha/beta hydrolase</fullName>
    </submittedName>
</protein>
<evidence type="ECO:0000313" key="1">
    <source>
        <dbReference type="EMBL" id="MEJ8303322.1"/>
    </source>
</evidence>
<proteinExistence type="predicted"/>
<keyword evidence="1" id="KW-0378">Hydrolase</keyword>
<dbReference type="Proteomes" id="UP001380953">
    <property type="component" value="Unassembled WGS sequence"/>
</dbReference>
<reference evidence="1" key="1">
    <citation type="submission" date="2024-03" db="EMBL/GenBank/DDBJ databases">
        <title>Whole genome sequecning of epiphytes from Marcgravia umbellata leaves.</title>
        <authorList>
            <person name="Kumar G."/>
            <person name="Savka M.A."/>
        </authorList>
    </citation>
    <scope>NUCLEOTIDE SEQUENCE</scope>
    <source>
        <strain evidence="1">RIT_BL5</strain>
    </source>
</reference>
<name>A0ACC6P938_9BACL</name>
<gene>
    <name evidence="1" type="ORF">WKI47_05250</name>
</gene>
<evidence type="ECO:0000313" key="2">
    <source>
        <dbReference type="Proteomes" id="UP001380953"/>
    </source>
</evidence>
<dbReference type="EMBL" id="JBBKAR010000016">
    <property type="protein sequence ID" value="MEJ8303322.1"/>
    <property type="molecule type" value="Genomic_DNA"/>
</dbReference>
<accession>A0ACC6P938</accession>
<comment type="caution">
    <text evidence="1">The sequence shown here is derived from an EMBL/GenBank/DDBJ whole genome shotgun (WGS) entry which is preliminary data.</text>
</comment>
<organism evidence="1 2">
    <name type="scientific">Saccharibacillus sacchari</name>
    <dbReference type="NCBI Taxonomy" id="456493"/>
    <lineage>
        <taxon>Bacteria</taxon>
        <taxon>Bacillati</taxon>
        <taxon>Bacillota</taxon>
        <taxon>Bacilli</taxon>
        <taxon>Bacillales</taxon>
        <taxon>Paenibacillaceae</taxon>
        <taxon>Saccharibacillus</taxon>
    </lineage>
</organism>
<sequence length="268" mass="30279">MAMDILKRNHVTVLGSGSQTIIFGHGFGCDQEMWRLVAPRFADRYRVVLFDYVGSGLSQLDQYDPAKYSSLKGYARDLLDVIETLDTTDIIFVGHSVSSMIGALAATLHPEYFDRLVMVGPSPRYLNDLPDYYGGFDREDIDELLEMMQLNFSGWASYMAPAIMKNADRAELADELERQFASRDPRIARQFAEVTFYCDCRDILADVKVPTLIMQCADDSIAPLEVGDYLHRNLRGSTLSRLTAKGHYPQLSQPEETYTQIDQYLAGL</sequence>
<keyword evidence="2" id="KW-1185">Reference proteome</keyword>